<protein>
    <submittedName>
        <fullName evidence="6">Uncharacterized protein</fullName>
    </submittedName>
</protein>
<evidence type="ECO:0000256" key="1">
    <source>
        <dbReference type="ARBA" id="ARBA00022614"/>
    </source>
</evidence>
<sequence>MINGLTIERLKFTNCSSPLNRSIPSLFLRSFTANQCRLSTVLNTIFSNVQATIEDVDLSDNKIVTIPLFGTLPRLKTLNLNKNLIKTIPEQVFNGMVNLRHLRLAENQICDLDGNVLNEVKNTLETLDLSGNCLIAVPAPNIRNSIRLTTLYLTGNKLAKIEKMHFMNLPLLREVQLAENQLTFIDGMAFMNVPKLQILNLNQNLLTNFDISRLQAFKDLEVLDVSKNKLLKVPSVKDMLKLKYLRLDGNLIETVDTLTFSNLPSLQLLSLQENRIEMVARNAFDSLDKLMILLLANNSLKTIEMGMLDGMRHLQQINLRNNTLREIEATAFSSLLEITSIDLSNNQIERISKASFDGLSKLFWLDLSDNRLKSFEQGTFGKRIANLILNGNDLQCDKNLDWFLEYLVINRVRTFLAFQPEITCSGPEESRGIPLRDFLIKKANETVIPSSSTPNFLQQALLKSLLGNLKTNNPIPTPIQTPIPRSSSSGTLQSQNTLSSMDPITLISRLSETDLDRFIQAMPSLQVSLPGLGNVDLSKLDPSVIKYVLKGGTIPGVSKETTDAVMRQALQKMMQNVQATQSQPQPQPQQTTERRKNQLPMQRIGTAFSPNFLTQNSHQQKLPLPNSEWAHRSGFLANNGNENFQLMQLLPPGYDISKIPAQVIQAVTRGEVPDIKLLPSDLQEYLKVNSEKLLETFSKQVSNVSLNDLLAKMPNFDRPELETFEPYDINMISHELHKEDEEKQKDQNIRIYTAICLGLVAVITCIVLGFLYVHMKRQSTRNSSFSSH</sequence>
<evidence type="ECO:0000256" key="3">
    <source>
        <dbReference type="SAM" id="MobiDB-lite"/>
    </source>
</evidence>
<dbReference type="FunFam" id="3.80.10.10:FF:001360">
    <property type="entry name" value="Uncharacterized protein"/>
    <property type="match status" value="1"/>
</dbReference>
<dbReference type="Gene3D" id="3.80.10.10">
    <property type="entry name" value="Ribonuclease Inhibitor"/>
    <property type="match status" value="3"/>
</dbReference>
<keyword evidence="4" id="KW-0472">Membrane</keyword>
<feature type="compositionally biased region" description="Polar residues" evidence="3">
    <location>
        <begin position="485"/>
        <end position="496"/>
    </location>
</feature>
<dbReference type="AlphaFoldDB" id="A0AAF3ETJ5"/>
<feature type="compositionally biased region" description="Low complexity" evidence="3">
    <location>
        <begin position="578"/>
        <end position="591"/>
    </location>
</feature>
<feature type="transmembrane region" description="Helical" evidence="4">
    <location>
        <begin position="751"/>
        <end position="773"/>
    </location>
</feature>
<dbReference type="Proteomes" id="UP000887575">
    <property type="component" value="Unassembled WGS sequence"/>
</dbReference>
<keyword evidence="1" id="KW-0433">Leucine-rich repeat</keyword>
<organism evidence="5 6">
    <name type="scientific">Mesorhabditis belari</name>
    <dbReference type="NCBI Taxonomy" id="2138241"/>
    <lineage>
        <taxon>Eukaryota</taxon>
        <taxon>Metazoa</taxon>
        <taxon>Ecdysozoa</taxon>
        <taxon>Nematoda</taxon>
        <taxon>Chromadorea</taxon>
        <taxon>Rhabditida</taxon>
        <taxon>Rhabditina</taxon>
        <taxon>Rhabditomorpha</taxon>
        <taxon>Rhabditoidea</taxon>
        <taxon>Rhabditidae</taxon>
        <taxon>Mesorhabditinae</taxon>
        <taxon>Mesorhabditis</taxon>
    </lineage>
</organism>
<dbReference type="SMART" id="SM00369">
    <property type="entry name" value="LRR_TYP"/>
    <property type="match status" value="10"/>
</dbReference>
<dbReference type="PANTHER" id="PTHR24366">
    <property type="entry name" value="IG(IMMUNOGLOBULIN) AND LRR(LEUCINE RICH REPEAT) DOMAINS"/>
    <property type="match status" value="1"/>
</dbReference>
<keyword evidence="4" id="KW-0812">Transmembrane</keyword>
<dbReference type="WBParaSite" id="MBELARI_LOCUS17481">
    <property type="protein sequence ID" value="MBELARI_LOCUS17481"/>
    <property type="gene ID" value="MBELARI_LOCUS17481"/>
</dbReference>
<accession>A0AAF3ETJ5</accession>
<evidence type="ECO:0000256" key="4">
    <source>
        <dbReference type="SAM" id="Phobius"/>
    </source>
</evidence>
<keyword evidence="5" id="KW-1185">Reference proteome</keyword>
<dbReference type="InterPro" id="IPR003591">
    <property type="entry name" value="Leu-rich_rpt_typical-subtyp"/>
</dbReference>
<dbReference type="SUPFAM" id="SSF52058">
    <property type="entry name" value="L domain-like"/>
    <property type="match status" value="2"/>
</dbReference>
<dbReference type="SMART" id="SM00365">
    <property type="entry name" value="LRR_SD22"/>
    <property type="match status" value="6"/>
</dbReference>
<reference evidence="6" key="1">
    <citation type="submission" date="2024-02" db="UniProtKB">
        <authorList>
            <consortium name="WormBaseParasite"/>
        </authorList>
    </citation>
    <scope>IDENTIFICATION</scope>
</reference>
<dbReference type="InterPro" id="IPR001611">
    <property type="entry name" value="Leu-rich_rpt"/>
</dbReference>
<evidence type="ECO:0000313" key="5">
    <source>
        <dbReference type="Proteomes" id="UP000887575"/>
    </source>
</evidence>
<dbReference type="PROSITE" id="PS51450">
    <property type="entry name" value="LRR"/>
    <property type="match status" value="4"/>
</dbReference>
<dbReference type="Pfam" id="PF13855">
    <property type="entry name" value="LRR_8"/>
    <property type="match status" value="4"/>
</dbReference>
<proteinExistence type="predicted"/>
<keyword evidence="4" id="KW-1133">Transmembrane helix</keyword>
<feature type="region of interest" description="Disordered" evidence="3">
    <location>
        <begin position="574"/>
        <end position="600"/>
    </location>
</feature>
<evidence type="ECO:0000313" key="6">
    <source>
        <dbReference type="WBParaSite" id="MBELARI_LOCUS17481"/>
    </source>
</evidence>
<dbReference type="PANTHER" id="PTHR24366:SF170">
    <property type="entry name" value="RE50361P"/>
    <property type="match status" value="1"/>
</dbReference>
<evidence type="ECO:0000256" key="2">
    <source>
        <dbReference type="ARBA" id="ARBA00022737"/>
    </source>
</evidence>
<keyword evidence="2" id="KW-0677">Repeat</keyword>
<feature type="region of interest" description="Disordered" evidence="3">
    <location>
        <begin position="473"/>
        <end position="496"/>
    </location>
</feature>
<dbReference type="InterPro" id="IPR032675">
    <property type="entry name" value="LRR_dom_sf"/>
</dbReference>
<name>A0AAF3ETJ5_9BILA</name>